<organism evidence="1 2">
    <name type="scientific">Peronosclerospora sorghi</name>
    <dbReference type="NCBI Taxonomy" id="230839"/>
    <lineage>
        <taxon>Eukaryota</taxon>
        <taxon>Sar</taxon>
        <taxon>Stramenopiles</taxon>
        <taxon>Oomycota</taxon>
        <taxon>Peronosporomycetes</taxon>
        <taxon>Peronosporales</taxon>
        <taxon>Peronosporaceae</taxon>
        <taxon>Peronosclerospora</taxon>
    </lineage>
</organism>
<dbReference type="Proteomes" id="UP001163321">
    <property type="component" value="Chromosome 1"/>
</dbReference>
<proteinExistence type="predicted"/>
<keyword evidence="2" id="KW-1185">Reference proteome</keyword>
<dbReference type="EMBL" id="CM047580">
    <property type="protein sequence ID" value="KAI9920759.1"/>
    <property type="molecule type" value="Genomic_DNA"/>
</dbReference>
<evidence type="ECO:0000313" key="2">
    <source>
        <dbReference type="Proteomes" id="UP001163321"/>
    </source>
</evidence>
<protein>
    <submittedName>
        <fullName evidence="1">Uncharacterized protein</fullName>
    </submittedName>
</protein>
<evidence type="ECO:0000313" key="1">
    <source>
        <dbReference type="EMBL" id="KAI9920759.1"/>
    </source>
</evidence>
<accession>A0ACC0WPT2</accession>
<gene>
    <name evidence="1" type="ORF">PsorP6_000782</name>
</gene>
<reference evidence="1 2" key="1">
    <citation type="journal article" date="2022" name="bioRxiv">
        <title>The genome of the oomycete Peronosclerospora sorghi, a cosmopolitan pathogen of maize and sorghum, is inflated with dispersed pseudogenes.</title>
        <authorList>
            <person name="Fletcher K."/>
            <person name="Martin F."/>
            <person name="Isakeit T."/>
            <person name="Cavanaugh K."/>
            <person name="Magill C."/>
            <person name="Michelmore R."/>
        </authorList>
    </citation>
    <scope>NUCLEOTIDE SEQUENCE [LARGE SCALE GENOMIC DNA]</scope>
    <source>
        <strain evidence="1">P6</strain>
    </source>
</reference>
<comment type="caution">
    <text evidence="1">The sequence shown here is derived from an EMBL/GenBank/DDBJ whole genome shotgun (WGS) entry which is preliminary data.</text>
</comment>
<name>A0ACC0WPT2_9STRA</name>
<sequence>MVDPNADGVFEFQDSVVMKLTESANWINLLEEAARTLEAEPKIFGYKDRVLQQIAAQVGLHANDVRVAITGLTPGAAAINGHDDEGQGNDDEDASLVTDTSIPELLKPTRVSLMLRSMDLLTDVLHENPDEALQLVLTSEES</sequence>